<dbReference type="AlphaFoldDB" id="K9U689"/>
<accession>K9U689</accession>
<organism evidence="2 3">
    <name type="scientific">Chroococcidiopsis thermalis (strain PCC 7203)</name>
    <dbReference type="NCBI Taxonomy" id="251229"/>
    <lineage>
        <taxon>Bacteria</taxon>
        <taxon>Bacillati</taxon>
        <taxon>Cyanobacteriota</taxon>
        <taxon>Cyanophyceae</taxon>
        <taxon>Chroococcidiopsidales</taxon>
        <taxon>Chroococcidiopsidaceae</taxon>
        <taxon>Chroococcidiopsis</taxon>
    </lineage>
</organism>
<dbReference type="InterPro" id="IPR006311">
    <property type="entry name" value="TAT_signal"/>
</dbReference>
<dbReference type="KEGG" id="cthe:Chro_4539"/>
<sequence length="196" mass="21830">MHQEADYQSKRQQKITRRRMLLVTGAGLSALVLSSFNPLQLSAQTPKRALSSNDILAIQQLNSNYFYTLDALKEGNNAVKWADTFTPDGIFSLTSADGTVIVQATGTQELINTYNAFPDVQTTRHWNNNLLIEPDFGGAKGGCYVIAMNIQSIPATIVRTGLYEDRLVKFGENWKFQARTLILDPNVPAPTMNYIQ</sequence>
<dbReference type="SUPFAM" id="SSF54427">
    <property type="entry name" value="NTF2-like"/>
    <property type="match status" value="1"/>
</dbReference>
<dbReference type="HOGENOM" id="CLU_1388108_0_0_3"/>
<gene>
    <name evidence="2" type="ORF">Chro_4539</name>
</gene>
<proteinExistence type="predicted"/>
<evidence type="ECO:0000259" key="1">
    <source>
        <dbReference type="Pfam" id="PF13577"/>
    </source>
</evidence>
<dbReference type="Proteomes" id="UP000010384">
    <property type="component" value="Chromosome"/>
</dbReference>
<dbReference type="CDD" id="cd00531">
    <property type="entry name" value="NTF2_like"/>
    <property type="match status" value="1"/>
</dbReference>
<evidence type="ECO:0000313" key="3">
    <source>
        <dbReference type="Proteomes" id="UP000010384"/>
    </source>
</evidence>
<dbReference type="OrthoDB" id="582265at2"/>
<reference evidence="2 3" key="1">
    <citation type="submission" date="2012-06" db="EMBL/GenBank/DDBJ databases">
        <title>Finished chromosome of genome of Chroococcidiopsis thermalis PCC 7203.</title>
        <authorList>
            <consortium name="US DOE Joint Genome Institute"/>
            <person name="Gugger M."/>
            <person name="Coursin T."/>
            <person name="Rippka R."/>
            <person name="Tandeau De Marsac N."/>
            <person name="Huntemann M."/>
            <person name="Wei C.-L."/>
            <person name="Han J."/>
            <person name="Detter J.C."/>
            <person name="Han C."/>
            <person name="Tapia R."/>
            <person name="Davenport K."/>
            <person name="Daligault H."/>
            <person name="Erkkila T."/>
            <person name="Gu W."/>
            <person name="Munk A.C.C."/>
            <person name="Teshima H."/>
            <person name="Xu Y."/>
            <person name="Chain P."/>
            <person name="Chen A."/>
            <person name="Krypides N."/>
            <person name="Mavromatis K."/>
            <person name="Markowitz V."/>
            <person name="Szeto E."/>
            <person name="Ivanova N."/>
            <person name="Mikhailova N."/>
            <person name="Ovchinnikova G."/>
            <person name="Pagani I."/>
            <person name="Pati A."/>
            <person name="Goodwin L."/>
            <person name="Peters L."/>
            <person name="Pitluck S."/>
            <person name="Woyke T."/>
            <person name="Kerfeld C."/>
        </authorList>
    </citation>
    <scope>NUCLEOTIDE SEQUENCE [LARGE SCALE GENOMIC DNA]</scope>
    <source>
        <strain evidence="2 3">PCC 7203</strain>
    </source>
</reference>
<dbReference type="InterPro" id="IPR032710">
    <property type="entry name" value="NTF2-like_dom_sf"/>
</dbReference>
<feature type="domain" description="SnoaL-like" evidence="1">
    <location>
        <begin position="53"/>
        <end position="180"/>
    </location>
</feature>
<evidence type="ECO:0000313" key="2">
    <source>
        <dbReference type="EMBL" id="AFY89931.1"/>
    </source>
</evidence>
<protein>
    <recommendedName>
        <fullName evidence="1">SnoaL-like domain-containing protein</fullName>
    </recommendedName>
</protein>
<keyword evidence="3" id="KW-1185">Reference proteome</keyword>
<dbReference type="STRING" id="251229.Chro_4539"/>
<dbReference type="EMBL" id="CP003597">
    <property type="protein sequence ID" value="AFY89931.1"/>
    <property type="molecule type" value="Genomic_DNA"/>
</dbReference>
<dbReference type="RefSeq" id="WP_015156471.1">
    <property type="nucleotide sequence ID" value="NC_019695.1"/>
</dbReference>
<name>K9U689_CHRTP</name>
<dbReference type="InterPro" id="IPR037401">
    <property type="entry name" value="SnoaL-like"/>
</dbReference>
<dbReference type="Gene3D" id="3.10.450.50">
    <property type="match status" value="1"/>
</dbReference>
<dbReference type="Pfam" id="PF13577">
    <property type="entry name" value="SnoaL_4"/>
    <property type="match status" value="1"/>
</dbReference>
<dbReference type="PROSITE" id="PS51318">
    <property type="entry name" value="TAT"/>
    <property type="match status" value="1"/>
</dbReference>
<dbReference type="InParanoid" id="K9U689"/>